<evidence type="ECO:0000313" key="3">
    <source>
        <dbReference type="Proteomes" id="UP000765509"/>
    </source>
</evidence>
<keyword evidence="3" id="KW-1185">Reference proteome</keyword>
<evidence type="ECO:0000256" key="1">
    <source>
        <dbReference type="SAM" id="MobiDB-lite"/>
    </source>
</evidence>
<evidence type="ECO:0000313" key="2">
    <source>
        <dbReference type="EMBL" id="MBW0587227.1"/>
    </source>
</evidence>
<sequence>MKKKGEFYHSKEEEEGGNSLSTFKVNTFHSEGIYDMEQTHTVNEDFSEENKKSKAFNLFERDKKPIQETLESESELFIDYIPDLFSRIFNQGNNLNNTRTSSKPEEEMQALLEEIFKENPWENGVLSQPQVSSTHQEDPPLYIQEINQNWNINPQTPHFQVKTDEPSNFKVTFSK</sequence>
<comment type="caution">
    <text evidence="2">The sequence shown here is derived from an EMBL/GenBank/DDBJ whole genome shotgun (WGS) entry which is preliminary data.</text>
</comment>
<feature type="region of interest" description="Disordered" evidence="1">
    <location>
        <begin position="1"/>
        <end position="21"/>
    </location>
</feature>
<dbReference type="Proteomes" id="UP000765509">
    <property type="component" value="Unassembled WGS sequence"/>
</dbReference>
<reference evidence="2" key="1">
    <citation type="submission" date="2021-03" db="EMBL/GenBank/DDBJ databases">
        <title>Draft genome sequence of rust myrtle Austropuccinia psidii MF-1, a brazilian biotype.</title>
        <authorList>
            <person name="Quecine M.C."/>
            <person name="Pachon D.M.R."/>
            <person name="Bonatelli M.L."/>
            <person name="Correr F.H."/>
            <person name="Franceschini L.M."/>
            <person name="Leite T.F."/>
            <person name="Margarido G.R.A."/>
            <person name="Almeida C.A."/>
            <person name="Ferrarezi J.A."/>
            <person name="Labate C.A."/>
        </authorList>
    </citation>
    <scope>NUCLEOTIDE SEQUENCE</scope>
    <source>
        <strain evidence="2">MF-1</strain>
    </source>
</reference>
<proteinExistence type="predicted"/>
<dbReference type="AlphaFoldDB" id="A0A9Q3Q8Z5"/>
<feature type="compositionally biased region" description="Basic and acidic residues" evidence="1">
    <location>
        <begin position="1"/>
        <end position="12"/>
    </location>
</feature>
<name>A0A9Q3Q8Z5_9BASI</name>
<protein>
    <submittedName>
        <fullName evidence="2">Uncharacterized protein</fullName>
    </submittedName>
</protein>
<accession>A0A9Q3Q8Z5</accession>
<organism evidence="2 3">
    <name type="scientific">Austropuccinia psidii MF-1</name>
    <dbReference type="NCBI Taxonomy" id="1389203"/>
    <lineage>
        <taxon>Eukaryota</taxon>
        <taxon>Fungi</taxon>
        <taxon>Dikarya</taxon>
        <taxon>Basidiomycota</taxon>
        <taxon>Pucciniomycotina</taxon>
        <taxon>Pucciniomycetes</taxon>
        <taxon>Pucciniales</taxon>
        <taxon>Sphaerophragmiaceae</taxon>
        <taxon>Austropuccinia</taxon>
    </lineage>
</organism>
<gene>
    <name evidence="2" type="ORF">O181_126942</name>
</gene>
<dbReference type="EMBL" id="AVOT02126329">
    <property type="protein sequence ID" value="MBW0587227.1"/>
    <property type="molecule type" value="Genomic_DNA"/>
</dbReference>